<protein>
    <submittedName>
        <fullName evidence="1">Uncharacterized protein</fullName>
    </submittedName>
</protein>
<evidence type="ECO:0000313" key="2">
    <source>
        <dbReference type="Proteomes" id="UP001281761"/>
    </source>
</evidence>
<accession>A0ABQ9X151</accession>
<reference evidence="1 2" key="1">
    <citation type="journal article" date="2022" name="bioRxiv">
        <title>Genomics of Preaxostyla Flagellates Illuminates Evolutionary Transitions and the Path Towards Mitochondrial Loss.</title>
        <authorList>
            <person name="Novak L.V.F."/>
            <person name="Treitli S.C."/>
            <person name="Pyrih J."/>
            <person name="Halakuc P."/>
            <person name="Pipaliya S.V."/>
            <person name="Vacek V."/>
            <person name="Brzon O."/>
            <person name="Soukal P."/>
            <person name="Eme L."/>
            <person name="Dacks J.B."/>
            <person name="Karnkowska A."/>
            <person name="Elias M."/>
            <person name="Hampl V."/>
        </authorList>
    </citation>
    <scope>NUCLEOTIDE SEQUENCE [LARGE SCALE GENOMIC DNA]</scope>
    <source>
        <strain evidence="1">NAU3</strain>
        <tissue evidence="1">Gut</tissue>
    </source>
</reference>
<sequence>MSGFNTGLSENSFASLTQMKLEGRFGNDCVFVLSSSTLALVSFSISCPNSFFSPKSLVRSVGHSSFSISDSHFSNFQVSGEEPLLASSSTQFVQTSRSSFANISLPTPTDQLLLPARSFGEWELERCEIASTCGATSGIVFCDTNWASSFICSNSSFLDSPSLTTTANPLSSTTIQYKNTLWNNTQSEISTEGH</sequence>
<dbReference type="EMBL" id="JARBJD010000266">
    <property type="protein sequence ID" value="KAK2945298.1"/>
    <property type="molecule type" value="Genomic_DNA"/>
</dbReference>
<keyword evidence="2" id="KW-1185">Reference proteome</keyword>
<comment type="caution">
    <text evidence="1">The sequence shown here is derived from an EMBL/GenBank/DDBJ whole genome shotgun (WGS) entry which is preliminary data.</text>
</comment>
<name>A0ABQ9X151_9EUKA</name>
<dbReference type="Proteomes" id="UP001281761">
    <property type="component" value="Unassembled WGS sequence"/>
</dbReference>
<evidence type="ECO:0000313" key="1">
    <source>
        <dbReference type="EMBL" id="KAK2945298.1"/>
    </source>
</evidence>
<proteinExistence type="predicted"/>
<organism evidence="1 2">
    <name type="scientific">Blattamonas nauphoetae</name>
    <dbReference type="NCBI Taxonomy" id="2049346"/>
    <lineage>
        <taxon>Eukaryota</taxon>
        <taxon>Metamonada</taxon>
        <taxon>Preaxostyla</taxon>
        <taxon>Oxymonadida</taxon>
        <taxon>Blattamonas</taxon>
    </lineage>
</organism>
<gene>
    <name evidence="1" type="ORF">BLNAU_19799</name>
</gene>